<protein>
    <recommendedName>
        <fullName evidence="1">SnoaL-like domain-containing protein</fullName>
    </recommendedName>
</protein>
<dbReference type="AlphaFoldDB" id="A0A422QR43"/>
<comment type="caution">
    <text evidence="2">The sequence shown here is derived from an EMBL/GenBank/DDBJ whole genome shotgun (WGS) entry which is preliminary data.</text>
</comment>
<evidence type="ECO:0000313" key="3">
    <source>
        <dbReference type="Proteomes" id="UP000283254"/>
    </source>
</evidence>
<dbReference type="Pfam" id="PF12680">
    <property type="entry name" value="SnoaL_2"/>
    <property type="match status" value="1"/>
</dbReference>
<dbReference type="InterPro" id="IPR032710">
    <property type="entry name" value="NTF2-like_dom_sf"/>
</dbReference>
<dbReference type="Gene3D" id="3.10.450.50">
    <property type="match status" value="1"/>
</dbReference>
<sequence>MATTSGMTPGQVVQHYLDTFFKKDVERTLDCLTDDVVWKVQGAPDVPTIGVQLGKEEVRAWMTLFPANFEPLAFHIERIFESGDQAVITGHFKHRILSTGKEFESDFAAICSVRDGKVSTYNFIEDSYGLWRAFQPDSVRQQIA</sequence>
<accession>A0A422QR43</accession>
<proteinExistence type="predicted"/>
<keyword evidence="3" id="KW-1185">Reference proteome</keyword>
<evidence type="ECO:0000313" key="2">
    <source>
        <dbReference type="EMBL" id="RNF32463.1"/>
    </source>
</evidence>
<organism evidence="2 3">
    <name type="scientific">Massilia aurea</name>
    <dbReference type="NCBI Taxonomy" id="373040"/>
    <lineage>
        <taxon>Bacteria</taxon>
        <taxon>Pseudomonadati</taxon>
        <taxon>Pseudomonadota</taxon>
        <taxon>Betaproteobacteria</taxon>
        <taxon>Burkholderiales</taxon>
        <taxon>Oxalobacteraceae</taxon>
        <taxon>Telluria group</taxon>
        <taxon>Massilia</taxon>
    </lineage>
</organism>
<dbReference type="Proteomes" id="UP000283254">
    <property type="component" value="Unassembled WGS sequence"/>
</dbReference>
<name>A0A422QR43_9BURK</name>
<feature type="domain" description="SnoaL-like" evidence="1">
    <location>
        <begin position="13"/>
        <end position="119"/>
    </location>
</feature>
<evidence type="ECO:0000259" key="1">
    <source>
        <dbReference type="Pfam" id="PF12680"/>
    </source>
</evidence>
<dbReference type="SUPFAM" id="SSF54427">
    <property type="entry name" value="NTF2-like"/>
    <property type="match status" value="1"/>
</dbReference>
<dbReference type="EMBL" id="JSAB01000013">
    <property type="protein sequence ID" value="RNF32463.1"/>
    <property type="molecule type" value="Genomic_DNA"/>
</dbReference>
<dbReference type="OrthoDB" id="283154at2"/>
<gene>
    <name evidence="2" type="ORF">NM04_01755</name>
</gene>
<reference evidence="2" key="1">
    <citation type="submission" date="2014-10" db="EMBL/GenBank/DDBJ databases">
        <title>Massilia sp. genome.</title>
        <authorList>
            <person name="Xu B."/>
            <person name="Dai L."/>
            <person name="Huang Z."/>
        </authorList>
    </citation>
    <scope>NUCLEOTIDE SEQUENCE [LARGE SCALE GENOMIC DNA]</scope>
    <source>
        <strain evidence="2">CFS-1</strain>
    </source>
</reference>
<dbReference type="RefSeq" id="WP_123067837.1">
    <property type="nucleotide sequence ID" value="NZ_JSAB01000013.1"/>
</dbReference>
<dbReference type="InterPro" id="IPR037401">
    <property type="entry name" value="SnoaL-like"/>
</dbReference>